<dbReference type="RefSeq" id="WP_000420351.1">
    <property type="nucleotide sequence ID" value="NZ_AP018808.1"/>
</dbReference>
<accession>A0A066Q0Z8</accession>
<protein>
    <submittedName>
        <fullName evidence="2">Tail fiber assembly protein</fullName>
    </submittedName>
</protein>
<organism evidence="2">
    <name type="scientific">Escherichia coli</name>
    <dbReference type="NCBI Taxonomy" id="562"/>
    <lineage>
        <taxon>Bacteria</taxon>
        <taxon>Pseudomonadati</taxon>
        <taxon>Pseudomonadota</taxon>
        <taxon>Gammaproteobacteria</taxon>
        <taxon>Enterobacterales</taxon>
        <taxon>Enterobacteriaceae</taxon>
        <taxon>Escherichia</taxon>
    </lineage>
</organism>
<proteinExistence type="predicted"/>
<dbReference type="Pfam" id="PF02413">
    <property type="entry name" value="Caudo_TAP"/>
    <property type="match status" value="1"/>
</dbReference>
<dbReference type="EMBL" id="JABUPU010000033">
    <property type="protein sequence ID" value="NYP87395.1"/>
    <property type="molecule type" value="Genomic_DNA"/>
</dbReference>
<dbReference type="InterPro" id="IPR003458">
    <property type="entry name" value="Phage_T4_Gp38_tail_assem"/>
</dbReference>
<dbReference type="Proteomes" id="UP000540485">
    <property type="component" value="Unassembled WGS sequence"/>
</dbReference>
<evidence type="ECO:0000313" key="2">
    <source>
        <dbReference type="EMBL" id="NYQ40796.1"/>
    </source>
</evidence>
<dbReference type="Proteomes" id="UP000517067">
    <property type="component" value="Unassembled WGS sequence"/>
</dbReference>
<evidence type="ECO:0000313" key="1">
    <source>
        <dbReference type="EMBL" id="NYP87395.1"/>
    </source>
</evidence>
<reference evidence="2 3" key="1">
    <citation type="journal article" date="2020" name="J. Appl. Microbiol.">
        <title>Genetic characterization of Shigatoxigenic and enteropathogenic Escherichia coli O80:H2 from diarrheic and septicemic calves and relatedness to human Shigatoxigenic E. coli O80:H2.</title>
        <authorList>
            <person name="Habets A."/>
            <person name="Crombe F."/>
            <person name="Nakamura K."/>
            <person name="Guerin V."/>
            <person name="De Rauw K."/>
            <person name="Pierard D."/>
            <person name="Saulmont M."/>
            <person name="Hayashi T."/>
            <person name="Mainil J.G."/>
            <person name="Thiry D."/>
        </authorList>
    </citation>
    <scope>NUCLEOTIDE SEQUENCE [LARGE SCALE GENOMIC DNA]</scope>
    <source>
        <strain evidence="2">EH3306</strain>
        <strain evidence="1 3">EH3307</strain>
    </source>
</reference>
<name>A0A066Q0Z8_ECOLX</name>
<dbReference type="AlphaFoldDB" id="A0A066Q0Z8"/>
<evidence type="ECO:0000313" key="3">
    <source>
        <dbReference type="Proteomes" id="UP000517067"/>
    </source>
</evidence>
<dbReference type="EMBL" id="JABUPJ010000029">
    <property type="protein sequence ID" value="NYQ40796.1"/>
    <property type="molecule type" value="Genomic_DNA"/>
</dbReference>
<sequence length="173" mass="20114">MELINVKRYYPEHKPYGEDVQYFQSEDGRDFYESIPLFTKKYKLCISPVTGIICSVAEDVSALYPAGFTVVEVDELPEGVNIDGNWQFSDGLISKVPVNWKTVAEKRRSSLLQEANETVDDWKTELKLDMISDENKLQLTRWMAYIRQLKEMHFNDIASEGHYQAIPWPEKPE</sequence>
<comment type="caution">
    <text evidence="2">The sequence shown here is derived from an EMBL/GenBank/DDBJ whole genome shotgun (WGS) entry which is preliminary data.</text>
</comment>
<gene>
    <name evidence="2" type="ORF">G4A38_19770</name>
    <name evidence="1" type="ORF">G4A47_19730</name>
</gene>